<dbReference type="Proteomes" id="UP000193411">
    <property type="component" value="Unassembled WGS sequence"/>
</dbReference>
<dbReference type="OrthoDB" id="288942at2759"/>
<dbReference type="PANTHER" id="PTHR43462">
    <property type="entry name" value="ALANYL-TRNA EDITING PROTEIN"/>
    <property type="match status" value="1"/>
</dbReference>
<comment type="caution">
    <text evidence="4">The sequence shown here is derived from an EMBL/GenBank/DDBJ whole genome shotgun (WGS) entry which is preliminary data.</text>
</comment>
<dbReference type="EMBL" id="MCFL01000054">
    <property type="protein sequence ID" value="ORZ31819.1"/>
    <property type="molecule type" value="Genomic_DNA"/>
</dbReference>
<dbReference type="InterPro" id="IPR009000">
    <property type="entry name" value="Transl_B-barrel_sf"/>
</dbReference>
<sequence>MTATTSSSTPSPSATAAPTVVPVGALYCQRHPFDRTLSTIIVSVEPHPKDASIAFVTTADTVLFPLGGGQPADRGTLTVHASNSSAAQEPLIFQVTDVQRRGTTAIHTIQANNVSSLSSSSLVDMLQPGTQVQLAVDWPRRWDAMQQHSGQHLLSAVAEQLFGWRTASWAFGSRDEAGGGWSSVEFAPDFSPTAVPVTLERVRELEDKVAEYIEQGLVISVTSTADSDSDSGSAGPTQPTRTSAKALPTDLAQAAVPIRTVHIHTHDKSLTLDANPCCGTHVGSTAQLGTVLLRPAIERVRGTNARVYFTFGSARVRAIAGESLAREIKLGSVMSCGPKEFDDKITKLVDVGKADRKRGKALVDALAFALVKSHLSESSGNTRYHATTDDVGVDIDMDLLLAMATALKLQQVARVYTLSGVFAGDTLGIVLVGPVGQEMNDKIAQVTSTVEGMRGGGGKGKPGTVSVWQGRLSPVSKQVLDKVKELFA</sequence>
<evidence type="ECO:0000256" key="3">
    <source>
        <dbReference type="SAM" id="MobiDB-lite"/>
    </source>
</evidence>
<dbReference type="PANTHER" id="PTHR43462:SF1">
    <property type="entry name" value="ALANYL-TRNA EDITING PROTEIN AARSD1"/>
    <property type="match status" value="1"/>
</dbReference>
<dbReference type="InterPro" id="IPR018163">
    <property type="entry name" value="Thr/Ala-tRNA-synth_IIc_edit"/>
</dbReference>
<keyword evidence="2" id="KW-0862">Zinc</keyword>
<dbReference type="AlphaFoldDB" id="A0A1Y2HB72"/>
<accession>A0A1Y2HB72</accession>
<gene>
    <name evidence="4" type="ORF">BCR44DRAFT_38168</name>
</gene>
<proteinExistence type="predicted"/>
<evidence type="ECO:0000313" key="4">
    <source>
        <dbReference type="EMBL" id="ORZ31819.1"/>
    </source>
</evidence>
<keyword evidence="5" id="KW-1185">Reference proteome</keyword>
<organism evidence="4 5">
    <name type="scientific">Catenaria anguillulae PL171</name>
    <dbReference type="NCBI Taxonomy" id="765915"/>
    <lineage>
        <taxon>Eukaryota</taxon>
        <taxon>Fungi</taxon>
        <taxon>Fungi incertae sedis</taxon>
        <taxon>Blastocladiomycota</taxon>
        <taxon>Blastocladiomycetes</taxon>
        <taxon>Blastocladiales</taxon>
        <taxon>Catenariaceae</taxon>
        <taxon>Catenaria</taxon>
    </lineage>
</organism>
<dbReference type="STRING" id="765915.A0A1Y2HB72"/>
<dbReference type="GO" id="GO:0002196">
    <property type="term" value="F:Ser-tRNA(Ala) deacylase activity"/>
    <property type="evidence" value="ECO:0007669"/>
    <property type="project" value="TreeGrafter"/>
</dbReference>
<dbReference type="SUPFAM" id="SSF50447">
    <property type="entry name" value="Translation proteins"/>
    <property type="match status" value="1"/>
</dbReference>
<dbReference type="Gene3D" id="2.40.30.130">
    <property type="match status" value="1"/>
</dbReference>
<evidence type="ECO:0008006" key="6">
    <source>
        <dbReference type="Google" id="ProtNLM"/>
    </source>
</evidence>
<evidence type="ECO:0000256" key="1">
    <source>
        <dbReference type="ARBA" id="ARBA00022723"/>
    </source>
</evidence>
<evidence type="ECO:0000256" key="2">
    <source>
        <dbReference type="ARBA" id="ARBA00022833"/>
    </source>
</evidence>
<protein>
    <recommendedName>
        <fullName evidence="6">Threonyl/alanyl tRNA synthetase</fullName>
    </recommendedName>
</protein>
<dbReference type="GO" id="GO:0000166">
    <property type="term" value="F:nucleotide binding"/>
    <property type="evidence" value="ECO:0007669"/>
    <property type="project" value="InterPro"/>
</dbReference>
<dbReference type="InterPro" id="IPR051335">
    <property type="entry name" value="Alanyl-tRNA_Editing_Enzymes"/>
</dbReference>
<keyword evidence="1" id="KW-0479">Metal-binding</keyword>
<feature type="region of interest" description="Disordered" evidence="3">
    <location>
        <begin position="223"/>
        <end position="247"/>
    </location>
</feature>
<dbReference type="GO" id="GO:0046872">
    <property type="term" value="F:metal ion binding"/>
    <property type="evidence" value="ECO:0007669"/>
    <property type="project" value="UniProtKB-KW"/>
</dbReference>
<reference evidence="4 5" key="1">
    <citation type="submission" date="2016-07" db="EMBL/GenBank/DDBJ databases">
        <title>Pervasive Adenine N6-methylation of Active Genes in Fungi.</title>
        <authorList>
            <consortium name="DOE Joint Genome Institute"/>
            <person name="Mondo S.J."/>
            <person name="Dannebaum R.O."/>
            <person name="Kuo R.C."/>
            <person name="Labutti K."/>
            <person name="Haridas S."/>
            <person name="Kuo A."/>
            <person name="Salamov A."/>
            <person name="Ahrendt S.R."/>
            <person name="Lipzen A."/>
            <person name="Sullivan W."/>
            <person name="Andreopoulos W.B."/>
            <person name="Clum A."/>
            <person name="Lindquist E."/>
            <person name="Daum C."/>
            <person name="Ramamoorthy G.K."/>
            <person name="Gryganskyi A."/>
            <person name="Culley D."/>
            <person name="Magnuson J.K."/>
            <person name="James T.Y."/>
            <person name="O'Malley M.A."/>
            <person name="Stajich J.E."/>
            <person name="Spatafora J.W."/>
            <person name="Visel A."/>
            <person name="Grigoriev I.V."/>
        </authorList>
    </citation>
    <scope>NUCLEOTIDE SEQUENCE [LARGE SCALE GENOMIC DNA]</scope>
    <source>
        <strain evidence="4 5">PL171</strain>
    </source>
</reference>
<name>A0A1Y2HB72_9FUNG</name>
<evidence type="ECO:0000313" key="5">
    <source>
        <dbReference type="Proteomes" id="UP000193411"/>
    </source>
</evidence>
<feature type="compositionally biased region" description="Low complexity" evidence="3">
    <location>
        <begin position="223"/>
        <end position="235"/>
    </location>
</feature>
<dbReference type="SUPFAM" id="SSF55186">
    <property type="entry name" value="ThrRS/AlaRS common domain"/>
    <property type="match status" value="1"/>
</dbReference>
<dbReference type="Gene3D" id="3.30.980.10">
    <property type="entry name" value="Threonyl-trna Synthetase, Chain A, domain 2"/>
    <property type="match status" value="1"/>
</dbReference>